<keyword evidence="8" id="KW-1185">Reference proteome</keyword>
<feature type="transmembrane region" description="Helical" evidence="6">
    <location>
        <begin position="384"/>
        <end position="402"/>
    </location>
</feature>
<evidence type="ECO:0000256" key="3">
    <source>
        <dbReference type="ARBA" id="ARBA00022692"/>
    </source>
</evidence>
<dbReference type="InterPro" id="IPR002797">
    <property type="entry name" value="Polysacc_synth"/>
</dbReference>
<organism evidence="7 8">
    <name type="scientific">Paenibacillus azoreducens</name>
    <dbReference type="NCBI Taxonomy" id="116718"/>
    <lineage>
        <taxon>Bacteria</taxon>
        <taxon>Bacillati</taxon>
        <taxon>Bacillota</taxon>
        <taxon>Bacilli</taxon>
        <taxon>Bacillales</taxon>
        <taxon>Paenibacillaceae</taxon>
        <taxon>Paenibacillus</taxon>
    </lineage>
</organism>
<evidence type="ECO:0000256" key="5">
    <source>
        <dbReference type="ARBA" id="ARBA00023136"/>
    </source>
</evidence>
<feature type="transmembrane region" description="Helical" evidence="6">
    <location>
        <begin position="423"/>
        <end position="441"/>
    </location>
</feature>
<comment type="caution">
    <text evidence="7">The sequence shown here is derived from an EMBL/GenBank/DDBJ whole genome shotgun (WGS) entry which is preliminary data.</text>
</comment>
<evidence type="ECO:0000256" key="2">
    <source>
        <dbReference type="ARBA" id="ARBA00022475"/>
    </source>
</evidence>
<feature type="transmembrane region" description="Helical" evidence="6">
    <location>
        <begin position="84"/>
        <end position="106"/>
    </location>
</feature>
<keyword evidence="4 6" id="KW-1133">Transmembrane helix</keyword>
<dbReference type="RefSeq" id="WP_212979677.1">
    <property type="nucleotide sequence ID" value="NZ_AP025343.1"/>
</dbReference>
<reference evidence="7 8" key="1">
    <citation type="submission" date="2021-03" db="EMBL/GenBank/DDBJ databases">
        <title>Antimicrobial resistance genes in bacteria isolated from Japanese honey, and their potential for conferring macrolide and lincosamide resistance in the American foulbrood pathogen Paenibacillus larvae.</title>
        <authorList>
            <person name="Okamoto M."/>
            <person name="Kumagai M."/>
            <person name="Kanamori H."/>
            <person name="Takamatsu D."/>
        </authorList>
    </citation>
    <scope>NUCLEOTIDE SEQUENCE [LARGE SCALE GENOMIC DNA]</scope>
    <source>
        <strain evidence="7 8">J34TS1</strain>
    </source>
</reference>
<evidence type="ECO:0000256" key="4">
    <source>
        <dbReference type="ARBA" id="ARBA00022989"/>
    </source>
</evidence>
<evidence type="ECO:0000256" key="6">
    <source>
        <dbReference type="SAM" id="Phobius"/>
    </source>
</evidence>
<accession>A0A919YH42</accession>
<feature type="transmembrane region" description="Helical" evidence="6">
    <location>
        <begin position="253"/>
        <end position="276"/>
    </location>
</feature>
<keyword evidence="5 6" id="KW-0472">Membrane</keyword>
<gene>
    <name evidence="7" type="primary">cps2J</name>
    <name evidence="7" type="ORF">J34TS1_38800</name>
</gene>
<evidence type="ECO:0000313" key="8">
    <source>
        <dbReference type="Proteomes" id="UP000682811"/>
    </source>
</evidence>
<feature type="transmembrane region" description="Helical" evidence="6">
    <location>
        <begin position="214"/>
        <end position="233"/>
    </location>
</feature>
<dbReference type="PANTHER" id="PTHR30250">
    <property type="entry name" value="PST FAMILY PREDICTED COLANIC ACID TRANSPORTER"/>
    <property type="match status" value="1"/>
</dbReference>
<dbReference type="InterPro" id="IPR050833">
    <property type="entry name" value="Poly_Biosynth_Transport"/>
</dbReference>
<feature type="transmembrane region" description="Helical" evidence="6">
    <location>
        <begin position="296"/>
        <end position="320"/>
    </location>
</feature>
<feature type="transmembrane region" description="Helical" evidence="6">
    <location>
        <begin position="118"/>
        <end position="140"/>
    </location>
</feature>
<keyword evidence="2" id="KW-1003">Cell membrane</keyword>
<name>A0A919YH42_9BACL</name>
<dbReference type="Pfam" id="PF01943">
    <property type="entry name" value="Polysacc_synt"/>
    <property type="match status" value="1"/>
</dbReference>
<feature type="transmembrane region" description="Helical" evidence="6">
    <location>
        <begin position="447"/>
        <end position="467"/>
    </location>
</feature>
<feature type="transmembrane region" description="Helical" evidence="6">
    <location>
        <begin position="176"/>
        <end position="202"/>
    </location>
</feature>
<keyword evidence="3 6" id="KW-0812">Transmembrane</keyword>
<proteinExistence type="predicted"/>
<evidence type="ECO:0000313" key="7">
    <source>
        <dbReference type="EMBL" id="GIO49115.1"/>
    </source>
</evidence>
<feature type="transmembrane region" description="Helical" evidence="6">
    <location>
        <begin position="326"/>
        <end position="349"/>
    </location>
</feature>
<feature type="transmembrane region" description="Helical" evidence="6">
    <location>
        <begin position="53"/>
        <end position="72"/>
    </location>
</feature>
<dbReference type="PANTHER" id="PTHR30250:SF11">
    <property type="entry name" value="O-ANTIGEN TRANSPORTER-RELATED"/>
    <property type="match status" value="1"/>
</dbReference>
<feature type="transmembrane region" description="Helical" evidence="6">
    <location>
        <begin position="12"/>
        <end position="33"/>
    </location>
</feature>
<evidence type="ECO:0000256" key="1">
    <source>
        <dbReference type="ARBA" id="ARBA00004651"/>
    </source>
</evidence>
<dbReference type="Proteomes" id="UP000682811">
    <property type="component" value="Unassembled WGS sequence"/>
</dbReference>
<dbReference type="EMBL" id="BORT01000019">
    <property type="protein sequence ID" value="GIO49115.1"/>
    <property type="molecule type" value="Genomic_DNA"/>
</dbReference>
<comment type="subcellular location">
    <subcellularLocation>
        <location evidence="1">Cell membrane</location>
        <topology evidence="1">Multi-pass membrane protein</topology>
    </subcellularLocation>
</comment>
<dbReference type="AlphaFoldDB" id="A0A919YH42"/>
<feature type="transmembrane region" description="Helical" evidence="6">
    <location>
        <begin position="152"/>
        <end position="170"/>
    </location>
</feature>
<evidence type="ECO:0008006" key="9">
    <source>
        <dbReference type="Google" id="ProtNLM"/>
    </source>
</evidence>
<sequence length="496" mass="55396">MSTDNPKMLSSGAVYFCSSVLTQLVNLLLIPLYTRNLTQDQFGQYDLLLSVQMLLSLLIALGVHSGMIRFFNEFENKRELRNTALTFAMLWGAVCILGAWALSPLLSPLAFDHSADAVLFIPYVVMISVFSCLNLIYSSFYSMQFKAMKSSSIQFSVVLSTLLFALYFFLARGQGIIGIFTSQLLANMLVFGVLFVLNLGTFRFTLEKKQLRHMLRYGTGLLLGDISAWVLSLSDRFLIKGYMNLSSVAVYSIGYKIGMLINPAFIAPFMSVFTAFKFKAYKDEDGPEKIRKMFRIYNFLGWLCVLGLSLFAHVGVRLVATAEYDAAAYLIPLIAFSYFLSGSVAFYSLGLHIANKMRTNYLISILAAVINVICNLVLIPWLGIYGSALATVISYAVTNAVFYHYGSKYYPLGLSVFFPYKYLILYVPIYALYVACMQLPLSLPLEIGLNMLLVLIFTAASLLFGFINRHELLGDLLSALNRKSKKMIVEGASSES</sequence>
<dbReference type="GO" id="GO:0005886">
    <property type="term" value="C:plasma membrane"/>
    <property type="evidence" value="ECO:0007669"/>
    <property type="project" value="UniProtKB-SubCell"/>
</dbReference>
<feature type="transmembrane region" description="Helical" evidence="6">
    <location>
        <begin position="361"/>
        <end position="378"/>
    </location>
</feature>
<protein>
    <recommendedName>
        <fullName evidence="9">Polysaccharide biosynthesis protein C-terminal domain-containing protein</fullName>
    </recommendedName>
</protein>